<dbReference type="PROSITE" id="PS51898">
    <property type="entry name" value="TYR_RECOMBINASE"/>
    <property type="match status" value="1"/>
</dbReference>
<feature type="domain" description="Tyr recombinase" evidence="2">
    <location>
        <begin position="125"/>
        <end position="309"/>
    </location>
</feature>
<dbReference type="Proteomes" id="UP000002384">
    <property type="component" value="Plasmid pP742404"/>
</dbReference>
<dbReference type="EMBL" id="CP001295">
    <property type="protein sequence ID" value="ACK74145.1"/>
    <property type="molecule type" value="Genomic_DNA"/>
</dbReference>
<dbReference type="PANTHER" id="PTHR30349">
    <property type="entry name" value="PHAGE INTEGRASE-RELATED"/>
    <property type="match status" value="1"/>
</dbReference>
<dbReference type="KEGG" id="cyc:PCC7424_5582"/>
<reference evidence="4" key="1">
    <citation type="journal article" date="2011" name="MBio">
        <title>Novel metabolic attributes of the genus Cyanothece, comprising a group of unicellular nitrogen-fixing Cyanobacteria.</title>
        <authorList>
            <person name="Bandyopadhyay A."/>
            <person name="Elvitigala T."/>
            <person name="Welsh E."/>
            <person name="Stockel J."/>
            <person name="Liberton M."/>
            <person name="Min H."/>
            <person name="Sherman L.A."/>
            <person name="Pakrasi H.B."/>
        </authorList>
    </citation>
    <scope>NUCLEOTIDE SEQUENCE [LARGE SCALE GENOMIC DNA]</scope>
    <source>
        <strain evidence="4">PCC 7424</strain>
        <plasmid evidence="4">pP742404</plasmid>
    </source>
</reference>
<keyword evidence="3" id="KW-0614">Plasmid</keyword>
<dbReference type="Pfam" id="PF00589">
    <property type="entry name" value="Phage_integrase"/>
    <property type="match status" value="1"/>
</dbReference>
<dbReference type="SUPFAM" id="SSF56349">
    <property type="entry name" value="DNA breaking-rejoining enzymes"/>
    <property type="match status" value="1"/>
</dbReference>
<evidence type="ECO:0000256" key="1">
    <source>
        <dbReference type="ARBA" id="ARBA00023172"/>
    </source>
</evidence>
<accession>B7KMX3</accession>
<geneLocation type="plasmid" evidence="3 4">
    <name>pP742404</name>
</geneLocation>
<dbReference type="AlphaFoldDB" id="B7KMX3"/>
<dbReference type="InterPro" id="IPR011010">
    <property type="entry name" value="DNA_brk_join_enz"/>
</dbReference>
<evidence type="ECO:0000313" key="3">
    <source>
        <dbReference type="EMBL" id="ACK74145.1"/>
    </source>
</evidence>
<dbReference type="PANTHER" id="PTHR30349:SF90">
    <property type="entry name" value="TYROSINE RECOMBINASE XERD"/>
    <property type="match status" value="1"/>
</dbReference>
<dbReference type="RefSeq" id="WP_012599378.1">
    <property type="nucleotide sequence ID" value="NC_011732.1"/>
</dbReference>
<protein>
    <submittedName>
        <fullName evidence="3">Integrase family protein</fullName>
    </submittedName>
</protein>
<proteinExistence type="predicted"/>
<gene>
    <name evidence="3" type="ordered locus">PCC7424_5582</name>
</gene>
<dbReference type="GO" id="GO:0006310">
    <property type="term" value="P:DNA recombination"/>
    <property type="evidence" value="ECO:0007669"/>
    <property type="project" value="UniProtKB-KW"/>
</dbReference>
<dbReference type="Gene3D" id="1.10.443.10">
    <property type="entry name" value="Intergrase catalytic core"/>
    <property type="match status" value="1"/>
</dbReference>
<evidence type="ECO:0000313" key="4">
    <source>
        <dbReference type="Proteomes" id="UP000002384"/>
    </source>
</evidence>
<dbReference type="HOGENOM" id="CLU_027562_9_6_3"/>
<organism evidence="3 4">
    <name type="scientific">Gloeothece citriformis (strain PCC 7424)</name>
    <name type="common">Cyanothece sp. (strain PCC 7424)</name>
    <dbReference type="NCBI Taxonomy" id="65393"/>
    <lineage>
        <taxon>Bacteria</taxon>
        <taxon>Bacillati</taxon>
        <taxon>Cyanobacteriota</taxon>
        <taxon>Cyanophyceae</taxon>
        <taxon>Oscillatoriophycideae</taxon>
        <taxon>Chroococcales</taxon>
        <taxon>Aphanothecaceae</taxon>
        <taxon>Gloeothece</taxon>
        <taxon>Gloeothece citriformis</taxon>
    </lineage>
</organism>
<evidence type="ECO:0000259" key="2">
    <source>
        <dbReference type="PROSITE" id="PS51898"/>
    </source>
</evidence>
<dbReference type="GO" id="GO:0003677">
    <property type="term" value="F:DNA binding"/>
    <property type="evidence" value="ECO:0007669"/>
    <property type="project" value="InterPro"/>
</dbReference>
<name>B7KMX3_GLOC7</name>
<dbReference type="GO" id="GO:0015074">
    <property type="term" value="P:DNA integration"/>
    <property type="evidence" value="ECO:0007669"/>
    <property type="project" value="InterPro"/>
</dbReference>
<dbReference type="InterPro" id="IPR013762">
    <property type="entry name" value="Integrase-like_cat_sf"/>
</dbReference>
<dbReference type="InterPro" id="IPR050090">
    <property type="entry name" value="Tyrosine_recombinase_XerCD"/>
</dbReference>
<sequence length="313" mass="34342">MSKRVEKNDLKLSSPVPLSIHPAAVYLSSISPGSVATMRSSLNVIASLLTEGECDAMTLNWARLRYQHTAAIRAIFKERYCATTANKMLCALKRVLAEAVRLDLMEATDYAKAVDFPKIKGKKKLRGRALSGDEISALIEVCRQDESPLGVRDAAIIAILRGTGLRRAELAALELRDFIADGGVLEVREGKGDKDRTVYLPHNVISYVNDWIAVRGDAPGALLCPIRKGGRIEGRHLHPDAVLKIVKKRATQAGVESFSPHDFRRTFCSDLLDAGVDIVTVQKLAGHASPETTAKYDRRGEETKRKAVQMLSI</sequence>
<dbReference type="CDD" id="cd00397">
    <property type="entry name" value="DNA_BRE_C"/>
    <property type="match status" value="1"/>
</dbReference>
<keyword evidence="4" id="KW-1185">Reference proteome</keyword>
<keyword evidence="1" id="KW-0233">DNA recombination</keyword>
<dbReference type="InterPro" id="IPR002104">
    <property type="entry name" value="Integrase_catalytic"/>
</dbReference>